<feature type="non-terminal residue" evidence="1">
    <location>
        <position position="1"/>
    </location>
</feature>
<sequence>LGFRPRDYQPSAVDYTVYEEKRNMVINGPAGRAALKKGGILWRLAMEYFRNTEDAIQALLAKPDLLMSSNGVQYDKKYQDDWLSEDEEQLICGVYKVYNDDKNSQTSDRSWWPKHAAWEKAGLNMGYWTPDCEAWFQIRYNSIRDGTATLRSAEQWRDVIKMMRKSAQRVLKGNETLAKEFL</sequence>
<evidence type="ECO:0000313" key="1">
    <source>
        <dbReference type="EMBL" id="TFK62992.1"/>
    </source>
</evidence>
<feature type="non-terminal residue" evidence="1">
    <location>
        <position position="182"/>
    </location>
</feature>
<dbReference type="EMBL" id="ML208546">
    <property type="protein sequence ID" value="TFK62992.1"/>
    <property type="molecule type" value="Genomic_DNA"/>
</dbReference>
<name>A0ACD3ADR8_9AGAR</name>
<protein>
    <submittedName>
        <fullName evidence="1">Uncharacterized protein</fullName>
    </submittedName>
</protein>
<gene>
    <name evidence="1" type="ORF">BDN72DRAFT_740761</name>
</gene>
<proteinExistence type="predicted"/>
<keyword evidence="2" id="KW-1185">Reference proteome</keyword>
<evidence type="ECO:0000313" key="2">
    <source>
        <dbReference type="Proteomes" id="UP000308600"/>
    </source>
</evidence>
<reference evidence="1 2" key="1">
    <citation type="journal article" date="2019" name="Nat. Ecol. Evol.">
        <title>Megaphylogeny resolves global patterns of mushroom evolution.</title>
        <authorList>
            <person name="Varga T."/>
            <person name="Krizsan K."/>
            <person name="Foldi C."/>
            <person name="Dima B."/>
            <person name="Sanchez-Garcia M."/>
            <person name="Sanchez-Ramirez S."/>
            <person name="Szollosi G.J."/>
            <person name="Szarkandi J.G."/>
            <person name="Papp V."/>
            <person name="Albert L."/>
            <person name="Andreopoulos W."/>
            <person name="Angelini C."/>
            <person name="Antonin V."/>
            <person name="Barry K.W."/>
            <person name="Bougher N.L."/>
            <person name="Buchanan P."/>
            <person name="Buyck B."/>
            <person name="Bense V."/>
            <person name="Catcheside P."/>
            <person name="Chovatia M."/>
            <person name="Cooper J."/>
            <person name="Damon W."/>
            <person name="Desjardin D."/>
            <person name="Finy P."/>
            <person name="Geml J."/>
            <person name="Haridas S."/>
            <person name="Hughes K."/>
            <person name="Justo A."/>
            <person name="Karasinski D."/>
            <person name="Kautmanova I."/>
            <person name="Kiss B."/>
            <person name="Kocsube S."/>
            <person name="Kotiranta H."/>
            <person name="LaButti K.M."/>
            <person name="Lechner B.E."/>
            <person name="Liimatainen K."/>
            <person name="Lipzen A."/>
            <person name="Lukacs Z."/>
            <person name="Mihaltcheva S."/>
            <person name="Morgado L.N."/>
            <person name="Niskanen T."/>
            <person name="Noordeloos M.E."/>
            <person name="Ohm R.A."/>
            <person name="Ortiz-Santana B."/>
            <person name="Ovrebo C."/>
            <person name="Racz N."/>
            <person name="Riley R."/>
            <person name="Savchenko A."/>
            <person name="Shiryaev A."/>
            <person name="Soop K."/>
            <person name="Spirin V."/>
            <person name="Szebenyi C."/>
            <person name="Tomsovsky M."/>
            <person name="Tulloss R.E."/>
            <person name="Uehling J."/>
            <person name="Grigoriev I.V."/>
            <person name="Vagvolgyi C."/>
            <person name="Papp T."/>
            <person name="Martin F.M."/>
            <person name="Miettinen O."/>
            <person name="Hibbett D.S."/>
            <person name="Nagy L.G."/>
        </authorList>
    </citation>
    <scope>NUCLEOTIDE SEQUENCE [LARGE SCALE GENOMIC DNA]</scope>
    <source>
        <strain evidence="1 2">NL-1719</strain>
    </source>
</reference>
<accession>A0ACD3ADR8</accession>
<dbReference type="Proteomes" id="UP000308600">
    <property type="component" value="Unassembled WGS sequence"/>
</dbReference>
<organism evidence="1 2">
    <name type="scientific">Pluteus cervinus</name>
    <dbReference type="NCBI Taxonomy" id="181527"/>
    <lineage>
        <taxon>Eukaryota</taxon>
        <taxon>Fungi</taxon>
        <taxon>Dikarya</taxon>
        <taxon>Basidiomycota</taxon>
        <taxon>Agaricomycotina</taxon>
        <taxon>Agaricomycetes</taxon>
        <taxon>Agaricomycetidae</taxon>
        <taxon>Agaricales</taxon>
        <taxon>Pluteineae</taxon>
        <taxon>Pluteaceae</taxon>
        <taxon>Pluteus</taxon>
    </lineage>
</organism>